<evidence type="ECO:0000313" key="10">
    <source>
        <dbReference type="Proteomes" id="UP000501168"/>
    </source>
</evidence>
<keyword evidence="3" id="KW-0963">Cytoplasm</keyword>
<dbReference type="Gene3D" id="3.40.50.510">
    <property type="entry name" value="Phosphotransferase system, mannose-type IIA component"/>
    <property type="match status" value="1"/>
</dbReference>
<gene>
    <name evidence="9" type="ORF">IPMB12_08385</name>
</gene>
<keyword evidence="2" id="KW-0813">Transport</keyword>
<evidence type="ECO:0000256" key="2">
    <source>
        <dbReference type="ARBA" id="ARBA00022448"/>
    </source>
</evidence>
<dbReference type="CDD" id="cd00006">
    <property type="entry name" value="PTS_IIA_man"/>
    <property type="match status" value="1"/>
</dbReference>
<proteinExistence type="predicted"/>
<dbReference type="Pfam" id="PF03610">
    <property type="entry name" value="EIIA-man"/>
    <property type="match status" value="1"/>
</dbReference>
<dbReference type="KEGG" id="orb:IPMB12_08385"/>
<evidence type="ECO:0000256" key="7">
    <source>
        <dbReference type="ARBA" id="ARBA00022777"/>
    </source>
</evidence>
<evidence type="ECO:0000256" key="5">
    <source>
        <dbReference type="ARBA" id="ARBA00022679"/>
    </source>
</evidence>
<comment type="subcellular location">
    <subcellularLocation>
        <location evidence="1">Cytoplasm</location>
    </subcellularLocation>
</comment>
<evidence type="ECO:0000256" key="1">
    <source>
        <dbReference type="ARBA" id="ARBA00004496"/>
    </source>
</evidence>
<keyword evidence="5" id="KW-0808">Transferase</keyword>
<evidence type="ECO:0000259" key="8">
    <source>
        <dbReference type="PROSITE" id="PS51096"/>
    </source>
</evidence>
<keyword evidence="6" id="KW-0598">Phosphotransferase system</keyword>
<dbReference type="InParanoid" id="A0A6G9IBT5"/>
<dbReference type="PROSITE" id="PS51096">
    <property type="entry name" value="PTS_EIIA_TYPE_4"/>
    <property type="match status" value="1"/>
</dbReference>
<feature type="domain" description="PTS EIIA type-4" evidence="8">
    <location>
        <begin position="7"/>
        <end position="127"/>
    </location>
</feature>
<keyword evidence="4 9" id="KW-0762">Sugar transport</keyword>
<keyword evidence="7" id="KW-0418">Kinase</keyword>
<dbReference type="GO" id="GO:0016301">
    <property type="term" value="F:kinase activity"/>
    <property type="evidence" value="ECO:0007669"/>
    <property type="project" value="UniProtKB-KW"/>
</dbReference>
<name>A0A6G9IBT5_9GAMM</name>
<evidence type="ECO:0000256" key="4">
    <source>
        <dbReference type="ARBA" id="ARBA00022597"/>
    </source>
</evidence>
<dbReference type="GO" id="GO:0016020">
    <property type="term" value="C:membrane"/>
    <property type="evidence" value="ECO:0007669"/>
    <property type="project" value="InterPro"/>
</dbReference>
<dbReference type="GO" id="GO:0009401">
    <property type="term" value="P:phosphoenolpyruvate-dependent sugar phosphotransferase system"/>
    <property type="evidence" value="ECO:0007669"/>
    <property type="project" value="UniProtKB-KW"/>
</dbReference>
<organism evidence="9 10">
    <name type="scientific">Zophobihabitans entericus</name>
    <dbReference type="NCBI Taxonomy" id="1635327"/>
    <lineage>
        <taxon>Bacteria</taxon>
        <taxon>Pseudomonadati</taxon>
        <taxon>Pseudomonadota</taxon>
        <taxon>Gammaproteobacteria</taxon>
        <taxon>Orbales</taxon>
        <taxon>Orbaceae</taxon>
        <taxon>Zophobihabitans</taxon>
    </lineage>
</organism>
<sequence>MSKTSTLPWILVVTHGNFGQELVKSCEMIVGKMKDVYCFSLIADMAPEQLYEKIAQTLKDAPTGSIILTDIYGGTPSNVSAIFAKKYQYPVISGISLPILIEADMSRDELQGNELSGRIFETGVQGIKNITQIVNERG</sequence>
<evidence type="ECO:0000256" key="3">
    <source>
        <dbReference type="ARBA" id="ARBA00022490"/>
    </source>
</evidence>
<reference evidence="9 10" key="1">
    <citation type="submission" date="2020-03" db="EMBL/GenBank/DDBJ databases">
        <title>Complete genome sequence of Orbus sp. IPMB12 (BCRC 80908).</title>
        <authorList>
            <person name="Lo W.-S."/>
            <person name="Chang T.-H."/>
            <person name="Kuo C.-H."/>
        </authorList>
    </citation>
    <scope>NUCLEOTIDE SEQUENCE [LARGE SCALE GENOMIC DNA]</scope>
    <source>
        <strain evidence="9 10">IPMB12</strain>
    </source>
</reference>
<dbReference type="AlphaFoldDB" id="A0A6G9IBT5"/>
<keyword evidence="10" id="KW-1185">Reference proteome</keyword>
<evidence type="ECO:0000256" key="6">
    <source>
        <dbReference type="ARBA" id="ARBA00022683"/>
    </source>
</evidence>
<accession>A0A6G9IBT5</accession>
<dbReference type="RefSeq" id="WP_166916763.1">
    <property type="nucleotide sequence ID" value="NZ_CP050253.1"/>
</dbReference>
<dbReference type="InterPro" id="IPR036662">
    <property type="entry name" value="PTS_EIIA_man-typ_sf"/>
</dbReference>
<dbReference type="GO" id="GO:0005737">
    <property type="term" value="C:cytoplasm"/>
    <property type="evidence" value="ECO:0007669"/>
    <property type="project" value="UniProtKB-SubCell"/>
</dbReference>
<dbReference type="EMBL" id="CP050253">
    <property type="protein sequence ID" value="QIQ21696.1"/>
    <property type="molecule type" value="Genomic_DNA"/>
</dbReference>
<dbReference type="Proteomes" id="UP000501168">
    <property type="component" value="Chromosome"/>
</dbReference>
<dbReference type="SUPFAM" id="SSF53062">
    <property type="entry name" value="PTS system fructose IIA component-like"/>
    <property type="match status" value="1"/>
</dbReference>
<dbReference type="InterPro" id="IPR051471">
    <property type="entry name" value="Bacterial_PTS_sugar_comp"/>
</dbReference>
<dbReference type="PANTHER" id="PTHR33799:SF1">
    <property type="entry name" value="PTS SYSTEM MANNOSE-SPECIFIC EIIAB COMPONENT-RELATED"/>
    <property type="match status" value="1"/>
</dbReference>
<dbReference type="InterPro" id="IPR033887">
    <property type="entry name" value="PTS_IIA_man"/>
</dbReference>
<evidence type="ECO:0000313" key="9">
    <source>
        <dbReference type="EMBL" id="QIQ21696.1"/>
    </source>
</evidence>
<dbReference type="PANTHER" id="PTHR33799">
    <property type="entry name" value="PTS PERMEASE-RELATED-RELATED"/>
    <property type="match status" value="1"/>
</dbReference>
<protein>
    <submittedName>
        <fullName evidence="9">PTS sugar transporter subunit IIA</fullName>
    </submittedName>
</protein>
<dbReference type="InterPro" id="IPR004701">
    <property type="entry name" value="PTS_EIIA_man-typ"/>
</dbReference>